<evidence type="ECO:0000313" key="9">
    <source>
        <dbReference type="Proteomes" id="UP001146793"/>
    </source>
</evidence>
<evidence type="ECO:0000256" key="7">
    <source>
        <dbReference type="ARBA" id="ARBA00081865"/>
    </source>
</evidence>
<evidence type="ECO:0000313" key="8">
    <source>
        <dbReference type="EMBL" id="KAJ3447171.1"/>
    </source>
</evidence>
<evidence type="ECO:0000256" key="3">
    <source>
        <dbReference type="ARBA" id="ARBA00023134"/>
    </source>
</evidence>
<dbReference type="SMART" id="SM00174">
    <property type="entry name" value="RHO"/>
    <property type="match status" value="1"/>
</dbReference>
<evidence type="ECO:0000256" key="1">
    <source>
        <dbReference type="ARBA" id="ARBA00006270"/>
    </source>
</evidence>
<gene>
    <name evidence="8" type="ORF">M0812_07393</name>
</gene>
<proteinExistence type="inferred from homology"/>
<dbReference type="InterPro" id="IPR005225">
    <property type="entry name" value="Small_GTP-bd"/>
</dbReference>
<dbReference type="PANTHER" id="PTHR47980">
    <property type="entry name" value="LD44762P"/>
    <property type="match status" value="1"/>
</dbReference>
<comment type="caution">
    <text evidence="8">The sequence shown here is derived from an EMBL/GenBank/DDBJ whole genome shotgun (WGS) entry which is preliminary data.</text>
</comment>
<dbReference type="SMART" id="SM00173">
    <property type="entry name" value="RAS"/>
    <property type="match status" value="1"/>
</dbReference>
<reference evidence="8" key="1">
    <citation type="submission" date="2022-08" db="EMBL/GenBank/DDBJ databases">
        <title>Novel sulphate-reducing endosymbionts in the free-living metamonad Anaeramoeba.</title>
        <authorList>
            <person name="Jerlstrom-Hultqvist J."/>
            <person name="Cepicka I."/>
            <person name="Gallot-Lavallee L."/>
            <person name="Salas-Leiva D."/>
            <person name="Curtis B.A."/>
            <person name="Zahonova K."/>
            <person name="Pipaliya S."/>
            <person name="Dacks J."/>
            <person name="Roger A.J."/>
        </authorList>
    </citation>
    <scope>NUCLEOTIDE SEQUENCE</scope>
    <source>
        <strain evidence="8">Busselton2</strain>
    </source>
</reference>
<dbReference type="SMART" id="SM00176">
    <property type="entry name" value="RAN"/>
    <property type="match status" value="1"/>
</dbReference>
<keyword evidence="4" id="KW-0449">Lipoprotein</keyword>
<dbReference type="InterPro" id="IPR027417">
    <property type="entry name" value="P-loop_NTPase"/>
</dbReference>
<protein>
    <recommendedName>
        <fullName evidence="6">Ras-related protein Rab-1</fullName>
    </recommendedName>
    <alternativeName>
        <fullName evidence="7">Small GTP-binding protein rab1</fullName>
    </alternativeName>
</protein>
<dbReference type="SMART" id="SM00175">
    <property type="entry name" value="RAB"/>
    <property type="match status" value="1"/>
</dbReference>
<accession>A0AAV8A1A1</accession>
<name>A0AAV8A1A1_9EUKA</name>
<dbReference type="SUPFAM" id="SSF52540">
    <property type="entry name" value="P-loop containing nucleoside triphosphate hydrolases"/>
    <property type="match status" value="1"/>
</dbReference>
<keyword evidence="2" id="KW-0547">Nucleotide-binding</keyword>
<evidence type="ECO:0000256" key="4">
    <source>
        <dbReference type="ARBA" id="ARBA00023288"/>
    </source>
</evidence>
<dbReference type="GO" id="GO:0003924">
    <property type="term" value="F:GTPase activity"/>
    <property type="evidence" value="ECO:0007669"/>
    <property type="project" value="InterPro"/>
</dbReference>
<dbReference type="Gene3D" id="3.40.50.300">
    <property type="entry name" value="P-loop containing nucleotide triphosphate hydrolases"/>
    <property type="match status" value="1"/>
</dbReference>
<dbReference type="PROSITE" id="PS51421">
    <property type="entry name" value="RAS"/>
    <property type="match status" value="1"/>
</dbReference>
<dbReference type="PRINTS" id="PR00449">
    <property type="entry name" value="RASTRNSFRMNG"/>
</dbReference>
<dbReference type="AlphaFoldDB" id="A0AAV8A1A1"/>
<sequence>MINEERYFKILIIGDTGVGKSCVMVRFTEETFNETYISTIGVDFKVRTVEVNNQPVKLQIWDTAGQERFKTITRNYYKGSQGILMVYDVTNSKSFENIKNWSKEVDKFSNNSFCKYLVGNKCDLQEKRRITYGMGEKLANELGIKFFESSAKTNKNIDEIFNSIAIDIDQNLQNTNDNNNKLTIKTKGDFNNKKKKWC</sequence>
<dbReference type="NCBIfam" id="TIGR00231">
    <property type="entry name" value="small_GTP"/>
    <property type="match status" value="1"/>
</dbReference>
<dbReference type="FunFam" id="3.40.50.300:FF:001018">
    <property type="entry name" value="Rab family GTPase"/>
    <property type="match status" value="1"/>
</dbReference>
<evidence type="ECO:0000256" key="5">
    <source>
        <dbReference type="ARBA" id="ARBA00053444"/>
    </source>
</evidence>
<organism evidence="8 9">
    <name type="scientific">Anaeramoeba flamelloides</name>
    <dbReference type="NCBI Taxonomy" id="1746091"/>
    <lineage>
        <taxon>Eukaryota</taxon>
        <taxon>Metamonada</taxon>
        <taxon>Anaeramoebidae</taxon>
        <taxon>Anaeramoeba</taxon>
    </lineage>
</organism>
<keyword evidence="3" id="KW-0342">GTP-binding</keyword>
<evidence type="ECO:0000256" key="6">
    <source>
        <dbReference type="ARBA" id="ARBA00067099"/>
    </source>
</evidence>
<comment type="function">
    <text evidence="5">Protein transport. Probably involved in vesicular traffic from ER to Golgi.</text>
</comment>
<comment type="similarity">
    <text evidence="1">Belongs to the small GTPase superfamily. Rab family.</text>
</comment>
<dbReference type="Proteomes" id="UP001146793">
    <property type="component" value="Unassembled WGS sequence"/>
</dbReference>
<dbReference type="EMBL" id="JANTQA010000016">
    <property type="protein sequence ID" value="KAJ3447171.1"/>
    <property type="molecule type" value="Genomic_DNA"/>
</dbReference>
<dbReference type="PROSITE" id="PS51420">
    <property type="entry name" value="RHO"/>
    <property type="match status" value="1"/>
</dbReference>
<dbReference type="PROSITE" id="PS51419">
    <property type="entry name" value="RAB"/>
    <property type="match status" value="1"/>
</dbReference>
<dbReference type="Pfam" id="PF00071">
    <property type="entry name" value="Ras"/>
    <property type="match status" value="1"/>
</dbReference>
<dbReference type="GO" id="GO:0005525">
    <property type="term" value="F:GTP binding"/>
    <property type="evidence" value="ECO:0007669"/>
    <property type="project" value="UniProtKB-KW"/>
</dbReference>
<evidence type="ECO:0000256" key="2">
    <source>
        <dbReference type="ARBA" id="ARBA00022741"/>
    </source>
</evidence>
<dbReference type="InterPro" id="IPR001806">
    <property type="entry name" value="Small_GTPase"/>
</dbReference>
<dbReference type="InterPro" id="IPR050305">
    <property type="entry name" value="Small_GTPase_Rab"/>
</dbReference>